<name>C9XTM2_CROTZ</name>
<dbReference type="HOGENOM" id="CLU_3157785_0_0_6"/>
<evidence type="ECO:0000313" key="1">
    <source>
        <dbReference type="EMBL" id="CBA31279.1"/>
    </source>
</evidence>
<protein>
    <submittedName>
        <fullName evidence="1">Uncharacterized protein</fullName>
    </submittedName>
</protein>
<accession>C9XTM2</accession>
<organism evidence="1 2">
    <name type="scientific">Cronobacter turicensis (strain DSM 18703 / CCUG 55852 / LMG 23827 / z3032)</name>
    <dbReference type="NCBI Taxonomy" id="693216"/>
    <lineage>
        <taxon>Bacteria</taxon>
        <taxon>Pseudomonadati</taxon>
        <taxon>Pseudomonadota</taxon>
        <taxon>Gammaproteobacteria</taxon>
        <taxon>Enterobacterales</taxon>
        <taxon>Enterobacteriaceae</taxon>
        <taxon>Cronobacter</taxon>
    </lineage>
</organism>
<dbReference type="EMBL" id="FN543093">
    <property type="protein sequence ID" value="CBA31279.1"/>
    <property type="molecule type" value="Genomic_DNA"/>
</dbReference>
<sequence length="48" mass="5952">MLIVTCVILYSVSLHRFMDWRFKLRFSHYTYSEQPFRESIIQEKVLCH</sequence>
<dbReference type="KEGG" id="ctu:CTU_23370"/>
<reference evidence="2" key="2">
    <citation type="journal article" date="2011" name="J. Bacteriol.">
        <title>Complete genome sequence of Cronobacter turicensis LMG 23827, a food-borne pathogen causing deaths in neonates.</title>
        <authorList>
            <person name="Stephan R."/>
            <person name="Lehner A."/>
            <person name="Tischler P."/>
            <person name="Rattei T."/>
        </authorList>
    </citation>
    <scope>NUCLEOTIDE SEQUENCE [LARGE SCALE GENOMIC DNA]</scope>
    <source>
        <strain evidence="2">DSM 18703 / CCUG 55852 / LMG 23827 / z3032</strain>
    </source>
</reference>
<dbReference type="Proteomes" id="UP000002069">
    <property type="component" value="Chromosome"/>
</dbReference>
<keyword evidence="2" id="KW-1185">Reference proteome</keyword>
<dbReference type="AlphaFoldDB" id="C9XTM2"/>
<reference evidence="1 2" key="1">
    <citation type="journal article" date="2010" name="J. Bacteriol.">
        <title>Complete Genome Sequence of Cronobacter turicensis LMG 23827, a foodborne pathogen causing deaths in neonates.</title>
        <authorList>
            <person name="Stephan R."/>
            <person name="Lehner A."/>
            <person name="Tischler P."/>
            <person name="Rattei T."/>
        </authorList>
    </citation>
    <scope>NUCLEOTIDE SEQUENCE [LARGE SCALE GENOMIC DNA]</scope>
    <source>
        <strain evidence="2">DSM 18703 / CCUG 55852 / LMG 23827 / z3032</strain>
    </source>
</reference>
<proteinExistence type="predicted"/>
<evidence type="ECO:0000313" key="2">
    <source>
        <dbReference type="Proteomes" id="UP000002069"/>
    </source>
</evidence>
<gene>
    <name evidence="1" type="ordered locus">Ctu_23370</name>
</gene>